<dbReference type="EMBL" id="FUKI01000169">
    <property type="protein sequence ID" value="SJM96333.1"/>
    <property type="molecule type" value="Genomic_DNA"/>
</dbReference>
<dbReference type="AlphaFoldDB" id="A0A1R4HJE1"/>
<evidence type="ECO:0000313" key="2">
    <source>
        <dbReference type="Proteomes" id="UP000195667"/>
    </source>
</evidence>
<dbReference type="Proteomes" id="UP000195667">
    <property type="component" value="Unassembled WGS sequence"/>
</dbReference>
<protein>
    <submittedName>
        <fullName evidence="1">Uncharacterized protein</fullName>
    </submittedName>
</protein>
<accession>A0A1R4HJE1</accession>
<gene>
    <name evidence="1" type="ORF">CRENPOLYSF1_890004</name>
</gene>
<name>A0A1R4HJE1_9GAMM</name>
<proteinExistence type="predicted"/>
<keyword evidence="2" id="KW-1185">Reference proteome</keyword>
<evidence type="ECO:0000313" key="1">
    <source>
        <dbReference type="EMBL" id="SJM96333.1"/>
    </source>
</evidence>
<reference evidence="2" key="1">
    <citation type="submission" date="2017-02" db="EMBL/GenBank/DDBJ databases">
        <authorList>
            <person name="Daims H."/>
        </authorList>
    </citation>
    <scope>NUCLEOTIDE SEQUENCE [LARGE SCALE GENOMIC DNA]</scope>
</reference>
<sequence length="40" mass="4667">MLLLVLNKRCDALFKVERINIRFYNIQYLQLPCAGKAALL</sequence>
<organism evidence="1 2">
    <name type="scientific">Crenothrix polyspora</name>
    <dbReference type="NCBI Taxonomy" id="360316"/>
    <lineage>
        <taxon>Bacteria</taxon>
        <taxon>Pseudomonadati</taxon>
        <taxon>Pseudomonadota</taxon>
        <taxon>Gammaproteobacteria</taxon>
        <taxon>Methylococcales</taxon>
        <taxon>Crenotrichaceae</taxon>
        <taxon>Crenothrix</taxon>
    </lineage>
</organism>